<evidence type="ECO:0000313" key="2">
    <source>
        <dbReference type="EMBL" id="NJC06422.1"/>
    </source>
</evidence>
<name>A0A7X5Y8C7_9SPHN</name>
<feature type="signal peptide" evidence="1">
    <location>
        <begin position="1"/>
        <end position="22"/>
    </location>
</feature>
<reference evidence="2 3" key="1">
    <citation type="submission" date="2020-03" db="EMBL/GenBank/DDBJ databases">
        <title>Genomic Encyclopedia of Type Strains, Phase IV (KMG-IV): sequencing the most valuable type-strain genomes for metagenomic binning, comparative biology and taxonomic classification.</title>
        <authorList>
            <person name="Goeker M."/>
        </authorList>
    </citation>
    <scope>NUCLEOTIDE SEQUENCE [LARGE SCALE GENOMIC DNA]</scope>
    <source>
        <strain evidence="2 3">DSM 16846</strain>
    </source>
</reference>
<dbReference type="AlphaFoldDB" id="A0A7X5Y8C7"/>
<comment type="caution">
    <text evidence="2">The sequence shown here is derived from an EMBL/GenBank/DDBJ whole genome shotgun (WGS) entry which is preliminary data.</text>
</comment>
<evidence type="ECO:0000313" key="3">
    <source>
        <dbReference type="Proteomes" id="UP000558192"/>
    </source>
</evidence>
<proteinExistence type="predicted"/>
<dbReference type="RefSeq" id="WP_168069626.1">
    <property type="nucleotide sequence ID" value="NZ_JAATJC010000001.1"/>
</dbReference>
<dbReference type="Proteomes" id="UP000558192">
    <property type="component" value="Unassembled WGS sequence"/>
</dbReference>
<evidence type="ECO:0000256" key="1">
    <source>
        <dbReference type="SAM" id="SignalP"/>
    </source>
</evidence>
<organism evidence="2 3">
    <name type="scientific">Sphingomonas kaistensis</name>
    <dbReference type="NCBI Taxonomy" id="298708"/>
    <lineage>
        <taxon>Bacteria</taxon>
        <taxon>Pseudomonadati</taxon>
        <taxon>Pseudomonadota</taxon>
        <taxon>Alphaproteobacteria</taxon>
        <taxon>Sphingomonadales</taxon>
        <taxon>Sphingomonadaceae</taxon>
        <taxon>Sphingomonas</taxon>
    </lineage>
</organism>
<keyword evidence="3" id="KW-1185">Reference proteome</keyword>
<evidence type="ECO:0008006" key="4">
    <source>
        <dbReference type="Google" id="ProtNLM"/>
    </source>
</evidence>
<gene>
    <name evidence="2" type="ORF">GGQ97_002215</name>
</gene>
<keyword evidence="1" id="KW-0732">Signal</keyword>
<protein>
    <recommendedName>
        <fullName evidence="4">DUF4410 domain-containing protein</fullName>
    </recommendedName>
</protein>
<feature type="chain" id="PRO_5030546754" description="DUF4410 domain-containing protein" evidence="1">
    <location>
        <begin position="23"/>
        <end position="182"/>
    </location>
</feature>
<sequence length="182" mass="19099">MSRVRALLGVTLVLAFPAPALACVPPPPLQRLAGESDADLAVRARTFGEAEADENRRRQQSGWFDRADRVSLARITASGEISRLLGMGSLRARRVEALRLGTFKGEAAPGTVAMEDVGITSCGVYGGGTARSGKPGAYIVTFEGVQPEGTGNVGVPLSELRDPRIIQAFSEVAKPALEGAKP</sequence>
<dbReference type="EMBL" id="JAATJC010000001">
    <property type="protein sequence ID" value="NJC06422.1"/>
    <property type="molecule type" value="Genomic_DNA"/>
</dbReference>
<accession>A0A7X5Y8C7</accession>